<dbReference type="InterPro" id="IPR020846">
    <property type="entry name" value="MFS_dom"/>
</dbReference>
<evidence type="ECO:0000256" key="1">
    <source>
        <dbReference type="ARBA" id="ARBA00004141"/>
    </source>
</evidence>
<dbReference type="SUPFAM" id="SSF103473">
    <property type="entry name" value="MFS general substrate transporter"/>
    <property type="match status" value="1"/>
</dbReference>
<name>A0A6A6AV71_9PEZI</name>
<evidence type="ECO:0000256" key="5">
    <source>
        <dbReference type="SAM" id="Phobius"/>
    </source>
</evidence>
<evidence type="ECO:0000256" key="2">
    <source>
        <dbReference type="ARBA" id="ARBA00022692"/>
    </source>
</evidence>
<evidence type="ECO:0000313" key="7">
    <source>
        <dbReference type="EMBL" id="KAF2135570.1"/>
    </source>
</evidence>
<dbReference type="Proteomes" id="UP000799438">
    <property type="component" value="Unassembled WGS sequence"/>
</dbReference>
<dbReference type="PANTHER" id="PTHR23501:SF158">
    <property type="entry name" value="TRANSPORTER, PUTATIVE (AFU_ORTHOLOGUE AFUA_5G14490)-RELATED"/>
    <property type="match status" value="1"/>
</dbReference>
<evidence type="ECO:0000259" key="6">
    <source>
        <dbReference type="PROSITE" id="PS50850"/>
    </source>
</evidence>
<organism evidence="7 8">
    <name type="scientific">Aplosporella prunicola CBS 121167</name>
    <dbReference type="NCBI Taxonomy" id="1176127"/>
    <lineage>
        <taxon>Eukaryota</taxon>
        <taxon>Fungi</taxon>
        <taxon>Dikarya</taxon>
        <taxon>Ascomycota</taxon>
        <taxon>Pezizomycotina</taxon>
        <taxon>Dothideomycetes</taxon>
        <taxon>Dothideomycetes incertae sedis</taxon>
        <taxon>Botryosphaeriales</taxon>
        <taxon>Aplosporellaceae</taxon>
        <taxon>Aplosporella</taxon>
    </lineage>
</organism>
<dbReference type="Pfam" id="PF07690">
    <property type="entry name" value="MFS_1"/>
    <property type="match status" value="1"/>
</dbReference>
<gene>
    <name evidence="7" type="ORF">K452DRAFT_347552</name>
</gene>
<feature type="transmembrane region" description="Helical" evidence="5">
    <location>
        <begin position="351"/>
        <end position="369"/>
    </location>
</feature>
<feature type="transmembrane region" description="Helical" evidence="5">
    <location>
        <begin position="119"/>
        <end position="137"/>
    </location>
</feature>
<feature type="transmembrane region" description="Helical" evidence="5">
    <location>
        <begin position="285"/>
        <end position="309"/>
    </location>
</feature>
<reference evidence="7" key="1">
    <citation type="journal article" date="2020" name="Stud. Mycol.">
        <title>101 Dothideomycetes genomes: a test case for predicting lifestyles and emergence of pathogens.</title>
        <authorList>
            <person name="Haridas S."/>
            <person name="Albert R."/>
            <person name="Binder M."/>
            <person name="Bloem J."/>
            <person name="Labutti K."/>
            <person name="Salamov A."/>
            <person name="Andreopoulos B."/>
            <person name="Baker S."/>
            <person name="Barry K."/>
            <person name="Bills G."/>
            <person name="Bluhm B."/>
            <person name="Cannon C."/>
            <person name="Castanera R."/>
            <person name="Culley D."/>
            <person name="Daum C."/>
            <person name="Ezra D."/>
            <person name="Gonzalez J."/>
            <person name="Henrissat B."/>
            <person name="Kuo A."/>
            <person name="Liang C."/>
            <person name="Lipzen A."/>
            <person name="Lutzoni F."/>
            <person name="Magnuson J."/>
            <person name="Mondo S."/>
            <person name="Nolan M."/>
            <person name="Ohm R."/>
            <person name="Pangilinan J."/>
            <person name="Park H.-J."/>
            <person name="Ramirez L."/>
            <person name="Alfaro M."/>
            <person name="Sun H."/>
            <person name="Tritt A."/>
            <person name="Yoshinaga Y."/>
            <person name="Zwiers L.-H."/>
            <person name="Turgeon B."/>
            <person name="Goodwin S."/>
            <person name="Spatafora J."/>
            <person name="Crous P."/>
            <person name="Grigoriev I."/>
        </authorList>
    </citation>
    <scope>NUCLEOTIDE SEQUENCE</scope>
    <source>
        <strain evidence="7">CBS 121167</strain>
    </source>
</reference>
<dbReference type="Gene3D" id="1.20.1720.10">
    <property type="entry name" value="Multidrug resistance protein D"/>
    <property type="match status" value="1"/>
</dbReference>
<keyword evidence="8" id="KW-1185">Reference proteome</keyword>
<feature type="domain" description="Major facilitator superfamily (MFS) profile" evidence="6">
    <location>
        <begin position="26"/>
        <end position="517"/>
    </location>
</feature>
<dbReference type="RefSeq" id="XP_033391288.1">
    <property type="nucleotide sequence ID" value="XM_033545499.1"/>
</dbReference>
<accession>A0A6A6AV71</accession>
<dbReference type="EMBL" id="ML995569">
    <property type="protein sequence ID" value="KAF2135570.1"/>
    <property type="molecule type" value="Genomic_DNA"/>
</dbReference>
<dbReference type="InterPro" id="IPR036259">
    <property type="entry name" value="MFS_trans_sf"/>
</dbReference>
<dbReference type="Gene3D" id="1.20.1250.20">
    <property type="entry name" value="MFS general substrate transporter like domains"/>
    <property type="match status" value="1"/>
</dbReference>
<dbReference type="PROSITE" id="PS50850">
    <property type="entry name" value="MFS"/>
    <property type="match status" value="1"/>
</dbReference>
<dbReference type="GeneID" id="54303007"/>
<evidence type="ECO:0000256" key="4">
    <source>
        <dbReference type="ARBA" id="ARBA00023136"/>
    </source>
</evidence>
<feature type="transmembrane region" description="Helical" evidence="5">
    <location>
        <begin position="321"/>
        <end position="342"/>
    </location>
</feature>
<feature type="transmembrane region" description="Helical" evidence="5">
    <location>
        <begin position="149"/>
        <end position="175"/>
    </location>
</feature>
<dbReference type="PANTHER" id="PTHR23501">
    <property type="entry name" value="MAJOR FACILITATOR SUPERFAMILY"/>
    <property type="match status" value="1"/>
</dbReference>
<dbReference type="GO" id="GO:0022857">
    <property type="term" value="F:transmembrane transporter activity"/>
    <property type="evidence" value="ECO:0007669"/>
    <property type="project" value="InterPro"/>
</dbReference>
<evidence type="ECO:0000256" key="3">
    <source>
        <dbReference type="ARBA" id="ARBA00022989"/>
    </source>
</evidence>
<evidence type="ECO:0000313" key="8">
    <source>
        <dbReference type="Proteomes" id="UP000799438"/>
    </source>
</evidence>
<dbReference type="PRINTS" id="PR01036">
    <property type="entry name" value="TCRTETB"/>
</dbReference>
<dbReference type="InterPro" id="IPR011701">
    <property type="entry name" value="MFS"/>
</dbReference>
<keyword evidence="3 5" id="KW-1133">Transmembrane helix</keyword>
<comment type="subcellular location">
    <subcellularLocation>
        <location evidence="1">Membrane</location>
        <topology evidence="1">Multi-pass membrane protein</topology>
    </subcellularLocation>
</comment>
<dbReference type="AlphaFoldDB" id="A0A6A6AV71"/>
<protein>
    <recommendedName>
        <fullName evidence="6">Major facilitator superfamily (MFS) profile domain-containing protein</fullName>
    </recommendedName>
</protein>
<dbReference type="GO" id="GO:0005886">
    <property type="term" value="C:plasma membrane"/>
    <property type="evidence" value="ECO:0007669"/>
    <property type="project" value="TreeGrafter"/>
</dbReference>
<feature type="transmembrane region" description="Helical" evidence="5">
    <location>
        <begin position="181"/>
        <end position="202"/>
    </location>
</feature>
<feature type="transmembrane region" description="Helical" evidence="5">
    <location>
        <begin position="61"/>
        <end position="82"/>
    </location>
</feature>
<sequence length="544" mass="58043">MASSTQSEPKALPKAAGPSKWRITALLSALFLSLFVAALDSTVVATAVPVMAHELGSGLGYTWIGGSFLLASSIASPIWGILSDIWGRKPVLLVAITIFFVSSIICAVAKNIITLIVGRALQGVSGVGLILLTYVVISDVFSMRRRSLFLGLSQCVWAVAGGIGPIIGGIFASLTSWRWCFWINLPISGIAFVLIFFSLDVKHTKTDFIEGMRAIDWLGIFTFTAATLMILLGLEFGGEIFPWNSPKVVVLIVVGCLMIFAFIYSEMKAKLPLLPMSIFINPSNLATLLVSLSHGLTFMSIEYYLPLYFQAVKEDTPIQSGLHVLALALSTAITSVTAGLLMHRTGRFRELIWAGTLILCLGSGLLIMLDESSSTVTAVGLQVLFGVGSGLLFEPPLIAIQAHVSPRDITSATSTIAFVRSSALALSVIINGIIFSTSMSHQSSFLAASGIPASTLELLSGNEAAANVMITQTMTDPTLILAVKKAFAHGIRDMFIASTAFSGLGLVAGWFVKHAELSKVHIETVTGLKGTEKREEGPRIDLEA</sequence>
<feature type="transmembrane region" description="Helical" evidence="5">
    <location>
        <begin position="91"/>
        <end position="113"/>
    </location>
</feature>
<keyword evidence="2 5" id="KW-0812">Transmembrane</keyword>
<dbReference type="OrthoDB" id="10021397at2759"/>
<feature type="transmembrane region" description="Helical" evidence="5">
    <location>
        <begin position="494"/>
        <end position="512"/>
    </location>
</feature>
<feature type="transmembrane region" description="Helical" evidence="5">
    <location>
        <begin position="414"/>
        <end position="435"/>
    </location>
</feature>
<proteinExistence type="predicted"/>
<feature type="transmembrane region" description="Helical" evidence="5">
    <location>
        <begin position="375"/>
        <end position="393"/>
    </location>
</feature>
<keyword evidence="4 5" id="KW-0472">Membrane</keyword>
<feature type="transmembrane region" description="Helical" evidence="5">
    <location>
        <begin position="214"/>
        <end position="234"/>
    </location>
</feature>
<feature type="transmembrane region" description="Helical" evidence="5">
    <location>
        <begin position="246"/>
        <end position="264"/>
    </location>
</feature>